<organism evidence="2 3">
    <name type="scientific">Pleurodeles waltl</name>
    <name type="common">Iberian ribbed newt</name>
    <dbReference type="NCBI Taxonomy" id="8319"/>
    <lineage>
        <taxon>Eukaryota</taxon>
        <taxon>Metazoa</taxon>
        <taxon>Chordata</taxon>
        <taxon>Craniata</taxon>
        <taxon>Vertebrata</taxon>
        <taxon>Euteleostomi</taxon>
        <taxon>Amphibia</taxon>
        <taxon>Batrachia</taxon>
        <taxon>Caudata</taxon>
        <taxon>Salamandroidea</taxon>
        <taxon>Salamandridae</taxon>
        <taxon>Pleurodelinae</taxon>
        <taxon>Pleurodeles</taxon>
    </lineage>
</organism>
<feature type="transmembrane region" description="Helical" evidence="1">
    <location>
        <begin position="31"/>
        <end position="51"/>
    </location>
</feature>
<keyword evidence="1" id="KW-0472">Membrane</keyword>
<name>A0AAV7LZ19_PLEWA</name>
<sequence>MGYSTGSGGGLVPRVLHPARGSPSSVGAFGAHWPAVLVAAVSLAAVLVAAVSCEVVLVAAVSLAAVLVAAVSLAVVLVAAVPLPAVLVAVLSSVQVFGDLPVFLCPFPTFDGGAAVFPLPTVLLGEALVVDVLPFSCRALDTFLGF</sequence>
<evidence type="ECO:0000313" key="3">
    <source>
        <dbReference type="Proteomes" id="UP001066276"/>
    </source>
</evidence>
<evidence type="ECO:0000256" key="1">
    <source>
        <dbReference type="SAM" id="Phobius"/>
    </source>
</evidence>
<comment type="caution">
    <text evidence="2">The sequence shown here is derived from an EMBL/GenBank/DDBJ whole genome shotgun (WGS) entry which is preliminary data.</text>
</comment>
<dbReference type="Proteomes" id="UP001066276">
    <property type="component" value="Chromosome 10"/>
</dbReference>
<keyword evidence="1" id="KW-1133">Transmembrane helix</keyword>
<dbReference type="EMBL" id="JANPWB010000014">
    <property type="protein sequence ID" value="KAJ1096457.1"/>
    <property type="molecule type" value="Genomic_DNA"/>
</dbReference>
<protein>
    <submittedName>
        <fullName evidence="2">Uncharacterized protein</fullName>
    </submittedName>
</protein>
<reference evidence="2" key="1">
    <citation type="journal article" date="2022" name="bioRxiv">
        <title>Sequencing and chromosome-scale assembly of the giantPleurodeles waltlgenome.</title>
        <authorList>
            <person name="Brown T."/>
            <person name="Elewa A."/>
            <person name="Iarovenko S."/>
            <person name="Subramanian E."/>
            <person name="Araus A.J."/>
            <person name="Petzold A."/>
            <person name="Susuki M."/>
            <person name="Suzuki K.-i.T."/>
            <person name="Hayashi T."/>
            <person name="Toyoda A."/>
            <person name="Oliveira C."/>
            <person name="Osipova E."/>
            <person name="Leigh N.D."/>
            <person name="Simon A."/>
            <person name="Yun M.H."/>
        </authorList>
    </citation>
    <scope>NUCLEOTIDE SEQUENCE</scope>
    <source>
        <strain evidence="2">20211129_DDA</strain>
        <tissue evidence="2">Liver</tissue>
    </source>
</reference>
<feature type="transmembrane region" description="Helical" evidence="1">
    <location>
        <begin position="58"/>
        <end position="91"/>
    </location>
</feature>
<proteinExistence type="predicted"/>
<evidence type="ECO:0000313" key="2">
    <source>
        <dbReference type="EMBL" id="KAJ1096457.1"/>
    </source>
</evidence>
<accession>A0AAV7LZ19</accession>
<keyword evidence="1" id="KW-0812">Transmembrane</keyword>
<keyword evidence="3" id="KW-1185">Reference proteome</keyword>
<dbReference type="AlphaFoldDB" id="A0AAV7LZ19"/>
<gene>
    <name evidence="2" type="ORF">NDU88_001598</name>
</gene>